<evidence type="ECO:0008006" key="5">
    <source>
        <dbReference type="Google" id="ProtNLM"/>
    </source>
</evidence>
<feature type="signal peptide" evidence="2">
    <location>
        <begin position="1"/>
        <end position="24"/>
    </location>
</feature>
<keyword evidence="4" id="KW-1185">Reference proteome</keyword>
<protein>
    <recommendedName>
        <fullName evidence="5">Secreted protein</fullName>
    </recommendedName>
</protein>
<gene>
    <name evidence="3" type="ORF">OE88DRAFT_232291</name>
</gene>
<dbReference type="Proteomes" id="UP000305948">
    <property type="component" value="Unassembled WGS sequence"/>
</dbReference>
<proteinExistence type="predicted"/>
<feature type="compositionally biased region" description="Basic and acidic residues" evidence="1">
    <location>
        <begin position="72"/>
        <end position="85"/>
    </location>
</feature>
<keyword evidence="2" id="KW-0732">Signal</keyword>
<dbReference type="AlphaFoldDB" id="A0A5C3MY90"/>
<feature type="chain" id="PRO_5023027792" description="Secreted protein" evidence="2">
    <location>
        <begin position="25"/>
        <end position="133"/>
    </location>
</feature>
<evidence type="ECO:0000313" key="3">
    <source>
        <dbReference type="EMBL" id="TFK50284.1"/>
    </source>
</evidence>
<organism evidence="3 4">
    <name type="scientific">Heliocybe sulcata</name>
    <dbReference type="NCBI Taxonomy" id="5364"/>
    <lineage>
        <taxon>Eukaryota</taxon>
        <taxon>Fungi</taxon>
        <taxon>Dikarya</taxon>
        <taxon>Basidiomycota</taxon>
        <taxon>Agaricomycotina</taxon>
        <taxon>Agaricomycetes</taxon>
        <taxon>Gloeophyllales</taxon>
        <taxon>Gloeophyllaceae</taxon>
        <taxon>Heliocybe</taxon>
    </lineage>
</organism>
<feature type="region of interest" description="Disordered" evidence="1">
    <location>
        <begin position="72"/>
        <end position="94"/>
    </location>
</feature>
<dbReference type="EMBL" id="ML213513">
    <property type="protein sequence ID" value="TFK50284.1"/>
    <property type="molecule type" value="Genomic_DNA"/>
</dbReference>
<sequence length="133" mass="14761">MSFSRRCNWLTLSQLLISSPVSLHFSADWQAPSRIMDMLISALWQKRGVKDTKHGDFITNLRHVTLLHERGGNGHEDLARGRGSDGRAAQGGEDGEDVKAISCTIYHPRHIFLDSDLGKGHGQYCTISLCSGR</sequence>
<evidence type="ECO:0000256" key="2">
    <source>
        <dbReference type="SAM" id="SignalP"/>
    </source>
</evidence>
<evidence type="ECO:0000256" key="1">
    <source>
        <dbReference type="SAM" id="MobiDB-lite"/>
    </source>
</evidence>
<accession>A0A5C3MY90</accession>
<evidence type="ECO:0000313" key="4">
    <source>
        <dbReference type="Proteomes" id="UP000305948"/>
    </source>
</evidence>
<reference evidence="3 4" key="1">
    <citation type="journal article" date="2019" name="Nat. Ecol. Evol.">
        <title>Megaphylogeny resolves global patterns of mushroom evolution.</title>
        <authorList>
            <person name="Varga T."/>
            <person name="Krizsan K."/>
            <person name="Foldi C."/>
            <person name="Dima B."/>
            <person name="Sanchez-Garcia M."/>
            <person name="Sanchez-Ramirez S."/>
            <person name="Szollosi G.J."/>
            <person name="Szarkandi J.G."/>
            <person name="Papp V."/>
            <person name="Albert L."/>
            <person name="Andreopoulos W."/>
            <person name="Angelini C."/>
            <person name="Antonin V."/>
            <person name="Barry K.W."/>
            <person name="Bougher N.L."/>
            <person name="Buchanan P."/>
            <person name="Buyck B."/>
            <person name="Bense V."/>
            <person name="Catcheside P."/>
            <person name="Chovatia M."/>
            <person name="Cooper J."/>
            <person name="Damon W."/>
            <person name="Desjardin D."/>
            <person name="Finy P."/>
            <person name="Geml J."/>
            <person name="Haridas S."/>
            <person name="Hughes K."/>
            <person name="Justo A."/>
            <person name="Karasinski D."/>
            <person name="Kautmanova I."/>
            <person name="Kiss B."/>
            <person name="Kocsube S."/>
            <person name="Kotiranta H."/>
            <person name="LaButti K.M."/>
            <person name="Lechner B.E."/>
            <person name="Liimatainen K."/>
            <person name="Lipzen A."/>
            <person name="Lukacs Z."/>
            <person name="Mihaltcheva S."/>
            <person name="Morgado L.N."/>
            <person name="Niskanen T."/>
            <person name="Noordeloos M.E."/>
            <person name="Ohm R.A."/>
            <person name="Ortiz-Santana B."/>
            <person name="Ovrebo C."/>
            <person name="Racz N."/>
            <person name="Riley R."/>
            <person name="Savchenko A."/>
            <person name="Shiryaev A."/>
            <person name="Soop K."/>
            <person name="Spirin V."/>
            <person name="Szebenyi C."/>
            <person name="Tomsovsky M."/>
            <person name="Tulloss R.E."/>
            <person name="Uehling J."/>
            <person name="Grigoriev I.V."/>
            <person name="Vagvolgyi C."/>
            <person name="Papp T."/>
            <person name="Martin F.M."/>
            <person name="Miettinen O."/>
            <person name="Hibbett D.S."/>
            <person name="Nagy L.G."/>
        </authorList>
    </citation>
    <scope>NUCLEOTIDE SEQUENCE [LARGE SCALE GENOMIC DNA]</scope>
    <source>
        <strain evidence="3 4">OMC1185</strain>
    </source>
</reference>
<name>A0A5C3MY90_9AGAM</name>